<protein>
    <submittedName>
        <fullName evidence="2">Uncharacterized protein</fullName>
    </submittedName>
</protein>
<gene>
    <name evidence="2" type="ORF">THRCLA_06108</name>
</gene>
<accession>A0A1V9ZQI7</accession>
<feature type="compositionally biased region" description="Acidic residues" evidence="1">
    <location>
        <begin position="1132"/>
        <end position="1151"/>
    </location>
</feature>
<evidence type="ECO:0000256" key="1">
    <source>
        <dbReference type="SAM" id="MobiDB-lite"/>
    </source>
</evidence>
<feature type="region of interest" description="Disordered" evidence="1">
    <location>
        <begin position="1128"/>
        <end position="1156"/>
    </location>
</feature>
<proteinExistence type="predicted"/>
<comment type="caution">
    <text evidence="2">The sequence shown here is derived from an EMBL/GenBank/DDBJ whole genome shotgun (WGS) entry which is preliminary data.</text>
</comment>
<sequence>MNNDKCRRLIENGSMRYVLETVPKLLHNASISLKSSVAEVLLDRIRSEVESEDAINQLLRMMGLYLHSDEAITEALVELLYASPYRVVLIHHIPQLTYQSPKCIALVLQAYKELLESDGALLVPLLGSLVDMPLTPAQQNEIVYMAHTIIDSVDEADVPSTVKSLLAMLTPSNGNATLGIIRKQSEKLSVANLHLVLDIMSQLLYSGSLVLKFTIRAIRSSDELIAIDGLWLLILIQRASEHSTIWKCLLFMHKKITLEWLNAIHNIVVQPEWHLYQANFVQFCALLIEVAFHKSTTIAIGTTLISHAVQTLTKQLQTNTDPQAVLLLLLGIVSQSHKWTGHASKLEGLRWHMAKTAAIGLADSIPSLEPFGHVLLDTIHVLSNQKATENLLLLDPLCFSIVQLVRSDASLYGLLLITIQKHILLPQSSLQLTAILLASHLKFAQVLEPTDLQTISTWMIRLLSYAPLSVVSAVCIFLSAYANPELAEKHIIPALRRRGVISSNFQFSVDDYVQQHYTKNGDADVLFQALSEFVRCLVSYASPELLKQFLDQPLLLSWPEEFGATSATQDSLSVNFQCGILVCISLCNALFQRDNTDPRILELFQQAYTYYDQHKNTSHGKKSLSFMMLIEKEVLCSLLPQADSNVQARVIHILYNQLYDNTCSTTSSHWRLYGTHASARLSPCLQVPWKTIITEFAAKLSDLEFANEFAQAKGIAETLIQILATLISLMTESRDEVVAALAENLDCWQASDDVYQYFKAFILQLKDAQVLSFALELVVLLCKDAPLMLQDVAMLSKSLLSTVYPYAHMEMPIWKAYMANQLCPRAAQWLTGSTFLKAYYPHHSTPEMFYIHHCLITWYALSPKPLPMLASMIELLTTMVTDEMEISTTLRTCTRASFPQYFTSFWLCVLSMVSHPSLSPVKDSEAPYAPIQTYLQIVEKGIALANMADIYSAELARKTVPLLVRACQFLCERLLVVVDKCLLWRLERPGRDGDVTLLSPIGHHVQLVLEAMDRYVQYIQTLMVLHMKTVMQHTKEKSKSKLAQLTKGKKQGWTMLHRIPQVKQLPQLQRWIHRAKASLRATQTQNNIPLIEDNSENSLAPFDTSELNVRSHDVAYRWQKKRKSEHVAWASSDEEAKDDEDIWSSENDSDDGFQAKRVSKSLRSDIQSLQTPMKLKLIPNEEFGFQSIVIDFKTKQTTNL</sequence>
<reference evidence="2 3" key="1">
    <citation type="journal article" date="2014" name="Genome Biol. Evol.">
        <title>The secreted proteins of Achlya hypogyna and Thraustotheca clavata identify the ancestral oomycete secretome and reveal gene acquisitions by horizontal gene transfer.</title>
        <authorList>
            <person name="Misner I."/>
            <person name="Blouin N."/>
            <person name="Leonard G."/>
            <person name="Richards T.A."/>
            <person name="Lane C.E."/>
        </authorList>
    </citation>
    <scope>NUCLEOTIDE SEQUENCE [LARGE SCALE GENOMIC DNA]</scope>
    <source>
        <strain evidence="2 3">ATCC 34112</strain>
    </source>
</reference>
<dbReference type="OrthoDB" id="78023at2759"/>
<dbReference type="AlphaFoldDB" id="A0A1V9ZQI7"/>
<dbReference type="Proteomes" id="UP000243217">
    <property type="component" value="Unassembled WGS sequence"/>
</dbReference>
<name>A0A1V9ZQI7_9STRA</name>
<evidence type="ECO:0000313" key="3">
    <source>
        <dbReference type="Proteomes" id="UP000243217"/>
    </source>
</evidence>
<organism evidence="2 3">
    <name type="scientific">Thraustotheca clavata</name>
    <dbReference type="NCBI Taxonomy" id="74557"/>
    <lineage>
        <taxon>Eukaryota</taxon>
        <taxon>Sar</taxon>
        <taxon>Stramenopiles</taxon>
        <taxon>Oomycota</taxon>
        <taxon>Saprolegniomycetes</taxon>
        <taxon>Saprolegniales</taxon>
        <taxon>Achlyaceae</taxon>
        <taxon>Thraustotheca</taxon>
    </lineage>
</organism>
<evidence type="ECO:0000313" key="2">
    <source>
        <dbReference type="EMBL" id="OQS00239.1"/>
    </source>
</evidence>
<dbReference type="EMBL" id="JNBS01001732">
    <property type="protein sequence ID" value="OQS00239.1"/>
    <property type="molecule type" value="Genomic_DNA"/>
</dbReference>
<keyword evidence="3" id="KW-1185">Reference proteome</keyword>